<name>A0A1H3RMQ7_9PSEU</name>
<dbReference type="Pfam" id="PF01814">
    <property type="entry name" value="Hemerythrin"/>
    <property type="match status" value="1"/>
</dbReference>
<reference evidence="3 4" key="1">
    <citation type="submission" date="2016-10" db="EMBL/GenBank/DDBJ databases">
        <authorList>
            <person name="de Groot N.N."/>
        </authorList>
    </citation>
    <scope>NUCLEOTIDE SEQUENCE [LARGE SCALE GENOMIC DNA]</scope>
    <source>
        <strain evidence="3 4">CPCC 202699</strain>
    </source>
</reference>
<gene>
    <name evidence="3" type="ORF">SAMN05421504_111184</name>
</gene>
<feature type="region of interest" description="Disordered" evidence="1">
    <location>
        <begin position="168"/>
        <end position="187"/>
    </location>
</feature>
<dbReference type="OrthoDB" id="5523420at2"/>
<feature type="domain" description="Hemerythrin-like" evidence="2">
    <location>
        <begin position="4"/>
        <end position="115"/>
    </location>
</feature>
<accession>A0A1H3RMQ7</accession>
<dbReference type="EMBL" id="FNON01000011">
    <property type="protein sequence ID" value="SDZ26645.1"/>
    <property type="molecule type" value="Genomic_DNA"/>
</dbReference>
<feature type="compositionally biased region" description="Gly residues" evidence="1">
    <location>
        <begin position="178"/>
        <end position="187"/>
    </location>
</feature>
<dbReference type="STRING" id="589385.SAMN05421504_111184"/>
<evidence type="ECO:0000313" key="4">
    <source>
        <dbReference type="Proteomes" id="UP000199515"/>
    </source>
</evidence>
<evidence type="ECO:0000256" key="1">
    <source>
        <dbReference type="SAM" id="MobiDB-lite"/>
    </source>
</evidence>
<dbReference type="Proteomes" id="UP000199515">
    <property type="component" value="Unassembled WGS sequence"/>
</dbReference>
<dbReference type="RefSeq" id="WP_091298001.1">
    <property type="nucleotide sequence ID" value="NZ_FNON01000011.1"/>
</dbReference>
<proteinExistence type="predicted"/>
<evidence type="ECO:0000313" key="3">
    <source>
        <dbReference type="EMBL" id="SDZ26645.1"/>
    </source>
</evidence>
<keyword evidence="4" id="KW-1185">Reference proteome</keyword>
<dbReference type="PANTHER" id="PTHR35585:SF1">
    <property type="entry name" value="HHE DOMAIN PROTEIN (AFU_ORTHOLOGUE AFUA_4G00730)"/>
    <property type="match status" value="1"/>
</dbReference>
<dbReference type="AlphaFoldDB" id="A0A1H3RMQ7"/>
<dbReference type="InterPro" id="IPR012312">
    <property type="entry name" value="Hemerythrin-like"/>
</dbReference>
<evidence type="ECO:0000259" key="2">
    <source>
        <dbReference type="Pfam" id="PF01814"/>
    </source>
</evidence>
<dbReference type="Gene3D" id="1.20.120.520">
    <property type="entry name" value="nmb1532 protein domain like"/>
    <property type="match status" value="1"/>
</dbReference>
<dbReference type="CDD" id="cd12108">
    <property type="entry name" value="Hr-like"/>
    <property type="match status" value="1"/>
</dbReference>
<organism evidence="3 4">
    <name type="scientific">Amycolatopsis xylanica</name>
    <dbReference type="NCBI Taxonomy" id="589385"/>
    <lineage>
        <taxon>Bacteria</taxon>
        <taxon>Bacillati</taxon>
        <taxon>Actinomycetota</taxon>
        <taxon>Actinomycetes</taxon>
        <taxon>Pseudonocardiales</taxon>
        <taxon>Pseudonocardiaceae</taxon>
        <taxon>Amycolatopsis</taxon>
    </lineage>
</organism>
<dbReference type="PANTHER" id="PTHR35585">
    <property type="entry name" value="HHE DOMAIN PROTEIN (AFU_ORTHOLOGUE AFUA_4G00730)"/>
    <property type="match status" value="1"/>
</dbReference>
<protein>
    <submittedName>
        <fullName evidence="3">Encapsulation C-terminal sorting signal</fullName>
    </submittedName>
</protein>
<sequence>MPDITSLILDDHDWFRRQFARLDDLTEPDELAKVWQPLADLLDVHAAAEEEIFYPHLLRRGDDAEDETLDAIGDHNDIRDAVREAEQHPPGSQAWLEAVRKAREANSEHMAEEEDDGLADFRRHAGAKLRDELGKRFLEFKKKHEGGRDLDVMDLDPEGYVQEIEEQIGHAAPADGSLGIGGLKGRD</sequence>